<dbReference type="Proteomes" id="UP001430701">
    <property type="component" value="Unassembled WGS sequence"/>
</dbReference>
<dbReference type="CDD" id="cd05560">
    <property type="entry name" value="Xcc1710_like"/>
    <property type="match status" value="1"/>
</dbReference>
<comment type="caution">
    <text evidence="1">The sequence shown here is derived from an EMBL/GenBank/DDBJ whole genome shotgun (WGS) entry which is preliminary data.</text>
</comment>
<dbReference type="PANTHER" id="PTHR21192:SF2">
    <property type="entry name" value="NADH DEHYDROGENASE [UBIQUINONE] 1 ALPHA SUBCOMPLEX ASSEMBLY FACTOR 3"/>
    <property type="match status" value="1"/>
</dbReference>
<evidence type="ECO:0000313" key="3">
    <source>
        <dbReference type="Proteomes" id="UP000020406"/>
    </source>
</evidence>
<dbReference type="PATRIC" id="fig|1444770.3.peg.2302"/>
<sequence length="129" mass="14284">MLFTQEQPDYIYVLRFADAHHARINDRVLHSSFILMPDKLVEDWSVASPEQLQATDLEPVLALAPTLVILSTGHHQMFPPAVILATCLTRGIGIEIMTNEASARTYNVLASEGRRVALAMILSGEGRPM</sequence>
<dbReference type="SUPFAM" id="SSF64076">
    <property type="entry name" value="MTH938-like"/>
    <property type="match status" value="1"/>
</dbReference>
<dbReference type="EMBL" id="JAJPPU010000002">
    <property type="protein sequence ID" value="MCD8472865.1"/>
    <property type="molecule type" value="Genomic_DNA"/>
</dbReference>
<accession>Z9JGY6</accession>
<name>Z9JGY6_9GAMM</name>
<gene>
    <name evidence="1" type="ORF">AF72_09690</name>
    <name evidence="2" type="ORF">LPH55_05140</name>
</gene>
<evidence type="ECO:0000313" key="2">
    <source>
        <dbReference type="EMBL" id="MCD8472865.1"/>
    </source>
</evidence>
<evidence type="ECO:0000313" key="1">
    <source>
        <dbReference type="EMBL" id="EWS77665.1"/>
    </source>
</evidence>
<dbReference type="AlphaFoldDB" id="Z9JGY6"/>
<dbReference type="eggNOG" id="COG3737">
    <property type="taxonomic scope" value="Bacteria"/>
</dbReference>
<proteinExistence type="predicted"/>
<dbReference type="InterPro" id="IPR036748">
    <property type="entry name" value="MTH938-like_sf"/>
</dbReference>
<protein>
    <submittedName>
        <fullName evidence="2">MTH938/NDUFAF3 family protein</fullName>
    </submittedName>
</protein>
<dbReference type="GeneID" id="68899735"/>
<dbReference type="EMBL" id="JDSQ01000016">
    <property type="protein sequence ID" value="EWS77665.1"/>
    <property type="molecule type" value="Genomic_DNA"/>
</dbReference>
<evidence type="ECO:0000313" key="4">
    <source>
        <dbReference type="Proteomes" id="UP001430701"/>
    </source>
</evidence>
<reference evidence="2" key="2">
    <citation type="submission" date="2021-11" db="EMBL/GenBank/DDBJ databases">
        <title>Genome sequence of Xylella taiwanensis PLS432.</title>
        <authorList>
            <person name="Weng L.-W."/>
            <person name="Su C.-C."/>
            <person name="Tsai C.-W."/>
            <person name="Kuo C.-H."/>
        </authorList>
    </citation>
    <scope>NUCLEOTIDE SEQUENCE</scope>
    <source>
        <strain evidence="2">PLS432</strain>
    </source>
</reference>
<dbReference type="Gene3D" id="3.40.1230.10">
    <property type="entry name" value="MTH938-like"/>
    <property type="match status" value="1"/>
</dbReference>
<dbReference type="PANTHER" id="PTHR21192">
    <property type="entry name" value="NUCLEAR PROTEIN E3-3"/>
    <property type="match status" value="1"/>
</dbReference>
<organism evidence="1 3">
    <name type="scientific">Xylella taiwanensis</name>
    <dbReference type="NCBI Taxonomy" id="1444770"/>
    <lineage>
        <taxon>Bacteria</taxon>
        <taxon>Pseudomonadati</taxon>
        <taxon>Pseudomonadota</taxon>
        <taxon>Gammaproteobacteria</taxon>
        <taxon>Lysobacterales</taxon>
        <taxon>Lysobacteraceae</taxon>
        <taxon>Xylella</taxon>
    </lineage>
</organism>
<dbReference type="RefSeq" id="WP_038271835.1">
    <property type="nucleotide sequence ID" value="NZ_CP053627.1"/>
</dbReference>
<dbReference type="InterPro" id="IPR007523">
    <property type="entry name" value="NDUFAF3/AAMDC"/>
</dbReference>
<dbReference type="KEGG" id="xtw:AB672_00400"/>
<dbReference type="STRING" id="1444770.AF72_09690"/>
<dbReference type="Proteomes" id="UP000020406">
    <property type="component" value="Unassembled WGS sequence"/>
</dbReference>
<dbReference type="Pfam" id="PF04430">
    <property type="entry name" value="DUF498"/>
    <property type="match status" value="1"/>
</dbReference>
<dbReference type="OrthoDB" id="9800373at2"/>
<reference evidence="1 3" key="1">
    <citation type="journal article" date="2014" name="Genome Announc.">
        <title>Draft Genome Sequence of Xylella fastidiosa Pear Leaf Scorch Strain in Taiwan.</title>
        <authorList>
            <person name="Su C.C."/>
            <person name="Deng W.L."/>
            <person name="Jan F.J."/>
            <person name="Chang C.J."/>
            <person name="Huang H."/>
            <person name="Chen J."/>
        </authorList>
    </citation>
    <scope>NUCLEOTIDE SEQUENCE [LARGE SCALE GENOMIC DNA]</scope>
    <source>
        <strain evidence="1 3">PLS229</strain>
    </source>
</reference>
<keyword evidence="4" id="KW-1185">Reference proteome</keyword>